<dbReference type="GO" id="GO:0015035">
    <property type="term" value="F:protein-disulfide reductase activity"/>
    <property type="evidence" value="ECO:0007669"/>
    <property type="project" value="InterPro"/>
</dbReference>
<evidence type="ECO:0000313" key="1">
    <source>
        <dbReference type="EMBL" id="SFT08302.1"/>
    </source>
</evidence>
<dbReference type="OrthoDB" id="195634at2157"/>
<reference evidence="2" key="1">
    <citation type="submission" date="2016-10" db="EMBL/GenBank/DDBJ databases">
        <authorList>
            <person name="Varghese N."/>
            <person name="Submissions S."/>
        </authorList>
    </citation>
    <scope>NUCLEOTIDE SEQUENCE [LARGE SCALE GENOMIC DNA]</scope>
    <source>
        <strain evidence="2">DSM 22427</strain>
    </source>
</reference>
<dbReference type="Proteomes" id="UP000199199">
    <property type="component" value="Unassembled WGS sequence"/>
</dbReference>
<accession>A0A1I6V3Q1</accession>
<sequence length="114" mass="12793">MSPPTLVYDDDCGVCTRAARFVDRRAAIDIVGFSELTDDLQARLPLDYEACAHLVTDETTYSCGAAMERAYERTGLLPSQFFPLFRRIPGYAPVREFVYRVVASNRPSIGRLLP</sequence>
<keyword evidence="2" id="KW-1185">Reference proteome</keyword>
<name>A0A1I6V3Q1_9EURY</name>
<organism evidence="1 2">
    <name type="scientific">Halostagnicola kamekurae</name>
    <dbReference type="NCBI Taxonomy" id="619731"/>
    <lineage>
        <taxon>Archaea</taxon>
        <taxon>Methanobacteriati</taxon>
        <taxon>Methanobacteriota</taxon>
        <taxon>Stenosarchaea group</taxon>
        <taxon>Halobacteria</taxon>
        <taxon>Halobacteriales</taxon>
        <taxon>Natrialbaceae</taxon>
        <taxon>Halostagnicola</taxon>
    </lineage>
</organism>
<gene>
    <name evidence="1" type="ORF">SAMN04488556_0034</name>
</gene>
<dbReference type="InterPro" id="IPR007263">
    <property type="entry name" value="DCC1-like"/>
</dbReference>
<proteinExistence type="predicted"/>
<dbReference type="EMBL" id="FOZS01000010">
    <property type="protein sequence ID" value="SFT08302.1"/>
    <property type="molecule type" value="Genomic_DNA"/>
</dbReference>
<protein>
    <submittedName>
        <fullName evidence="1">Predicted thiol-disulfide oxidoreductase YuxK, DCC family</fullName>
    </submittedName>
</protein>
<evidence type="ECO:0000313" key="2">
    <source>
        <dbReference type="Proteomes" id="UP000199199"/>
    </source>
</evidence>
<dbReference type="RefSeq" id="WP_092907783.1">
    <property type="nucleotide sequence ID" value="NZ_FOZS01000010.1"/>
</dbReference>
<dbReference type="AlphaFoldDB" id="A0A1I6V3Q1"/>
<dbReference type="Pfam" id="PF04134">
    <property type="entry name" value="DCC1-like"/>
    <property type="match status" value="1"/>
</dbReference>